<protein>
    <submittedName>
        <fullName evidence="4">Insulinase family protein</fullName>
    </submittedName>
</protein>
<dbReference type="PANTHER" id="PTHR11851:SF49">
    <property type="entry name" value="MITOCHONDRIAL-PROCESSING PEPTIDASE SUBUNIT ALPHA"/>
    <property type="match status" value="1"/>
</dbReference>
<feature type="domain" description="Peptidase M16 N-terminal" evidence="2">
    <location>
        <begin position="528"/>
        <end position="648"/>
    </location>
</feature>
<dbReference type="Pfam" id="PF00675">
    <property type="entry name" value="Peptidase_M16"/>
    <property type="match status" value="2"/>
</dbReference>
<dbReference type="InterPro" id="IPR011249">
    <property type="entry name" value="Metalloenz_LuxS/M16"/>
</dbReference>
<keyword evidence="5" id="KW-1185">Reference proteome</keyword>
<evidence type="ECO:0000256" key="1">
    <source>
        <dbReference type="ARBA" id="ARBA00007261"/>
    </source>
</evidence>
<sequence length="948" mass="104920">MRHIFVGLCALAVQSCTWSTAPSLPLPEGVSLLETVVSDDEGLSIPYQKFRLDNGLTVILHPDDSDPLVHVDVTYHVGSAREALGKSGFAHFFEHMMFQGSKHVADEQHFQIVTQSGGDMNGSTNRDRTNYYQTVPANQLEKVLWLESDRMGFLLDAVTQEKFEIQRDTVKNERAQRVDNQPYGLRSERNAEALYPADHPYSWPTIGYVSDLDAVDVNDLKAFFQRWYGPNNAVVTIGGDFDTTEALTWIKQYFGDIPAGPEVSQPQPQPVTLSADRYVTLEDNVHLPLIQMTFPTVYARHEDEAALDVLANILGGGKTSLFYQHLVKPQHAVQAVVSHPCEELACEFQLFALANPATGPALADLQSRIEQIFAVFEQRGVEPDDLARTKMAIRTDSIFGLQSVAGKVSELAHNEVFFGQPDLVQDDLDRYASVTADDVMGVYRRYIKGKAKVVLSIVPQGQSQWAAAPANYVPVRALPDKSEAPPALVATPTPVTFDRTVIPPAGKPPVVTVPDYWQHTLENGIKVIGHYSQETPTVDLVLSLEGGPLLDPIDKAGLASMTALMMNEAIEGMSNEALANELELLGSHISFSAQGRYTQITLSSLRENVLPTLALLERKLFQPAFLAEDFERLKQRMLQAVQQQQKNAGVLASLGRDRLLFGDENRLSLPDSGTFQSLQGITLDDVKRFYQTYYTPAKATVVVVGQMRQSAVIQSLDFLSAWQGEDYVIPPYGVFPSPDTHALYLIDKPDARQVTLRVFRSGPAFDATGPYFQSQLMNFPLGGHFNSRLNQVLREEKGYTYGASSGFVGGKTLGRFEASAEVREDVAAQALQTLMDELRGYASEGPTKAEVDTLQSAFTQARALSYETPYSKLTFLRRIQSYQLAEDFYQQQQRLINTVTPQQLKALAGEMLSADDMMIVVVGNRAAIEEQLQTVGRPVKPLVLSQGQ</sequence>
<name>A0ABS8G873_9ALTE</name>
<evidence type="ECO:0000259" key="3">
    <source>
        <dbReference type="Pfam" id="PF05193"/>
    </source>
</evidence>
<feature type="domain" description="Peptidase M16 N-terminal" evidence="2">
    <location>
        <begin position="58"/>
        <end position="181"/>
    </location>
</feature>
<dbReference type="Pfam" id="PF05193">
    <property type="entry name" value="Peptidase_M16_C"/>
    <property type="match status" value="2"/>
</dbReference>
<dbReference type="RefSeq" id="WP_229160344.1">
    <property type="nucleotide sequence ID" value="NZ_JAJEWP010000002.1"/>
</dbReference>
<evidence type="ECO:0000259" key="2">
    <source>
        <dbReference type="Pfam" id="PF00675"/>
    </source>
</evidence>
<dbReference type="Gene3D" id="3.30.830.10">
    <property type="entry name" value="Metalloenzyme, LuxS/M16 peptidase-like"/>
    <property type="match status" value="4"/>
</dbReference>
<organism evidence="4 5">
    <name type="scientific">Fluctibacter halophilus</name>
    <dbReference type="NCBI Taxonomy" id="226011"/>
    <lineage>
        <taxon>Bacteria</taxon>
        <taxon>Pseudomonadati</taxon>
        <taxon>Pseudomonadota</taxon>
        <taxon>Gammaproteobacteria</taxon>
        <taxon>Alteromonadales</taxon>
        <taxon>Alteromonadaceae</taxon>
        <taxon>Fluctibacter</taxon>
    </lineage>
</organism>
<reference evidence="4 5" key="1">
    <citation type="submission" date="2021-10" db="EMBL/GenBank/DDBJ databases">
        <title>Draft genome of Aestuariibacter halophilus JC2043.</title>
        <authorList>
            <person name="Emsley S.A."/>
            <person name="Pfannmuller K.M."/>
            <person name="Ushijima B."/>
            <person name="Saw J.H."/>
            <person name="Videau P."/>
        </authorList>
    </citation>
    <scope>NUCLEOTIDE SEQUENCE [LARGE SCALE GENOMIC DNA]</scope>
    <source>
        <strain evidence="4 5">JC2043</strain>
    </source>
</reference>
<dbReference type="InterPro" id="IPR007863">
    <property type="entry name" value="Peptidase_M16_C"/>
</dbReference>
<dbReference type="EMBL" id="JAJEWP010000002">
    <property type="protein sequence ID" value="MCC2616733.1"/>
    <property type="molecule type" value="Genomic_DNA"/>
</dbReference>
<evidence type="ECO:0000313" key="5">
    <source>
        <dbReference type="Proteomes" id="UP001520878"/>
    </source>
</evidence>
<dbReference type="PROSITE" id="PS51257">
    <property type="entry name" value="PROKAR_LIPOPROTEIN"/>
    <property type="match status" value="1"/>
</dbReference>
<proteinExistence type="inferred from homology"/>
<gene>
    <name evidence="4" type="ORF">LJ739_10815</name>
</gene>
<accession>A0ABS8G873</accession>
<feature type="domain" description="Peptidase M16 C-terminal" evidence="3">
    <location>
        <begin position="215"/>
        <end position="392"/>
    </location>
</feature>
<feature type="domain" description="Peptidase M16 C-terminal" evidence="3">
    <location>
        <begin position="681"/>
        <end position="857"/>
    </location>
</feature>
<evidence type="ECO:0000313" key="4">
    <source>
        <dbReference type="EMBL" id="MCC2616733.1"/>
    </source>
</evidence>
<dbReference type="PANTHER" id="PTHR11851">
    <property type="entry name" value="METALLOPROTEASE"/>
    <property type="match status" value="1"/>
</dbReference>
<comment type="similarity">
    <text evidence="1">Belongs to the peptidase M16 family.</text>
</comment>
<dbReference type="Proteomes" id="UP001520878">
    <property type="component" value="Unassembled WGS sequence"/>
</dbReference>
<dbReference type="SUPFAM" id="SSF63411">
    <property type="entry name" value="LuxS/MPP-like metallohydrolase"/>
    <property type="match status" value="4"/>
</dbReference>
<comment type="caution">
    <text evidence="4">The sequence shown here is derived from an EMBL/GenBank/DDBJ whole genome shotgun (WGS) entry which is preliminary data.</text>
</comment>
<dbReference type="InterPro" id="IPR050361">
    <property type="entry name" value="MPP/UQCRC_Complex"/>
</dbReference>
<dbReference type="InterPro" id="IPR011765">
    <property type="entry name" value="Pept_M16_N"/>
</dbReference>